<evidence type="ECO:0000313" key="5">
    <source>
        <dbReference type="EMBL" id="GFJ84166.1"/>
    </source>
</evidence>
<evidence type="ECO:0000259" key="4">
    <source>
        <dbReference type="Pfam" id="PF00501"/>
    </source>
</evidence>
<dbReference type="Gene3D" id="3.30.300.30">
    <property type="match status" value="1"/>
</dbReference>
<dbReference type="PANTHER" id="PTHR43272">
    <property type="entry name" value="LONG-CHAIN-FATTY-ACID--COA LIGASE"/>
    <property type="match status" value="1"/>
</dbReference>
<dbReference type="InterPro" id="IPR020845">
    <property type="entry name" value="AMP-binding_CS"/>
</dbReference>
<proteinExistence type="predicted"/>
<dbReference type="GO" id="GO:0004467">
    <property type="term" value="F:long-chain fatty acid-CoA ligase activity"/>
    <property type="evidence" value="ECO:0007669"/>
    <property type="project" value="UniProtKB-EC"/>
</dbReference>
<reference evidence="5 6" key="1">
    <citation type="submission" date="2020-03" db="EMBL/GenBank/DDBJ databases">
        <title>Whole genome shotgun sequence of Phytohabitans houttuyneae NBRC 108639.</title>
        <authorList>
            <person name="Komaki H."/>
            <person name="Tamura T."/>
        </authorList>
    </citation>
    <scope>NUCLEOTIDE SEQUENCE [LARGE SCALE GENOMIC DNA]</scope>
    <source>
        <strain evidence="5 6">NBRC 108639</strain>
    </source>
</reference>
<keyword evidence="2" id="KW-0067">ATP-binding</keyword>
<dbReference type="InterPro" id="IPR042099">
    <property type="entry name" value="ANL_N_sf"/>
</dbReference>
<reference evidence="5 6" key="2">
    <citation type="submission" date="2020-03" db="EMBL/GenBank/DDBJ databases">
        <authorList>
            <person name="Ichikawa N."/>
            <person name="Kimura A."/>
            <person name="Kitahashi Y."/>
            <person name="Uohara A."/>
        </authorList>
    </citation>
    <scope>NUCLEOTIDE SEQUENCE [LARGE SCALE GENOMIC DNA]</scope>
    <source>
        <strain evidence="5 6">NBRC 108639</strain>
    </source>
</reference>
<accession>A0A6V8KQM5</accession>
<dbReference type="Pfam" id="PF00501">
    <property type="entry name" value="AMP-binding"/>
    <property type="match status" value="1"/>
</dbReference>
<dbReference type="GO" id="GO:0016020">
    <property type="term" value="C:membrane"/>
    <property type="evidence" value="ECO:0007669"/>
    <property type="project" value="TreeGrafter"/>
</dbReference>
<evidence type="ECO:0000313" key="6">
    <source>
        <dbReference type="Proteomes" id="UP000482800"/>
    </source>
</evidence>
<dbReference type="InterPro" id="IPR045851">
    <property type="entry name" value="AMP-bd_C_sf"/>
</dbReference>
<protein>
    <submittedName>
        <fullName evidence="5">AMP-binding protein</fullName>
    </submittedName>
</protein>
<dbReference type="PROSITE" id="PS00455">
    <property type="entry name" value="AMP_BINDING"/>
    <property type="match status" value="1"/>
</dbReference>
<dbReference type="Gene3D" id="3.40.50.12780">
    <property type="entry name" value="N-terminal domain of ligase-like"/>
    <property type="match status" value="1"/>
</dbReference>
<evidence type="ECO:0000256" key="2">
    <source>
        <dbReference type="ARBA" id="ARBA00022840"/>
    </source>
</evidence>
<dbReference type="SUPFAM" id="SSF56801">
    <property type="entry name" value="Acetyl-CoA synthetase-like"/>
    <property type="match status" value="1"/>
</dbReference>
<dbReference type="EMBL" id="BLPF01000003">
    <property type="protein sequence ID" value="GFJ84166.1"/>
    <property type="molecule type" value="Genomic_DNA"/>
</dbReference>
<feature type="domain" description="AMP-dependent synthetase/ligase" evidence="4">
    <location>
        <begin position="20"/>
        <end position="369"/>
    </location>
</feature>
<dbReference type="PANTHER" id="PTHR43272:SF33">
    <property type="entry name" value="AMP-BINDING DOMAIN-CONTAINING PROTEIN-RELATED"/>
    <property type="match status" value="1"/>
</dbReference>
<evidence type="ECO:0000256" key="3">
    <source>
        <dbReference type="ARBA" id="ARBA00024484"/>
    </source>
</evidence>
<dbReference type="AlphaFoldDB" id="A0A6V8KQM5"/>
<keyword evidence="6" id="KW-1185">Reference proteome</keyword>
<dbReference type="Pfam" id="PF23562">
    <property type="entry name" value="AMP-binding_C_3"/>
    <property type="match status" value="1"/>
</dbReference>
<keyword evidence="1" id="KW-0547">Nucleotide-binding</keyword>
<comment type="catalytic activity">
    <reaction evidence="3">
        <text>a long-chain fatty acid + ATP + CoA = a long-chain fatty acyl-CoA + AMP + diphosphate</text>
        <dbReference type="Rhea" id="RHEA:15421"/>
        <dbReference type="ChEBI" id="CHEBI:30616"/>
        <dbReference type="ChEBI" id="CHEBI:33019"/>
        <dbReference type="ChEBI" id="CHEBI:57287"/>
        <dbReference type="ChEBI" id="CHEBI:57560"/>
        <dbReference type="ChEBI" id="CHEBI:83139"/>
        <dbReference type="ChEBI" id="CHEBI:456215"/>
        <dbReference type="EC" id="6.2.1.3"/>
    </reaction>
    <physiologicalReaction direction="left-to-right" evidence="3">
        <dbReference type="Rhea" id="RHEA:15422"/>
    </physiologicalReaction>
</comment>
<comment type="caution">
    <text evidence="5">The sequence shown here is derived from an EMBL/GenBank/DDBJ whole genome shotgun (WGS) entry which is preliminary data.</text>
</comment>
<name>A0A6V8KQM5_9ACTN</name>
<dbReference type="Proteomes" id="UP000482800">
    <property type="component" value="Unassembled WGS sequence"/>
</dbReference>
<sequence>MTEAAEITEAVAGRTLLDAFHDNARDHPDLPALRWRDGARWSTLGWREYRAEVEAATLGLVAAGVRPGDRVGLLMSNRPELAVADLALLHARAVPVCLFDSFTDAQLSTVLRTLGIALVIVEDGAAGARLAAATTAGALRFVVLEDGGWERVMTAGRAAAERGDGAFERTWRAAQPDDVVSVNYTSGTTGALKGVQHTHANVLWHAESFARFRPVAPGTRFLSYLPRAHATERFVTTWYPLVRAGTVHLCPEPGRLPEYLPDVRPQFFGGVLRVWEKLYAARALAGLEECEFAFSGGGALAEPVQEYFVDAGVPLVEGWGQSELVSAATCGHPDRIRVGTAGRALPGVEVRTAGDGELLVRSGSQMLGYVDTPSHVDDDGWVHTGDLGAIDAGGYVRVHGRREEVFPLAGGHPVPATRVESHLRANLLVDQACVVGEGQPDLHALLVVAAPPDRWTADDVAATVAAANERLPAAERVRRFAVLAERWEPGRAEELTHTGKLKRALIEAKHADLIAALRRGDAGFAVP</sequence>
<dbReference type="RefSeq" id="WP_173067592.1">
    <property type="nucleotide sequence ID" value="NZ_BAABGO010000013.1"/>
</dbReference>
<organism evidence="5 6">
    <name type="scientific">Phytohabitans houttuyneae</name>
    <dbReference type="NCBI Taxonomy" id="1076126"/>
    <lineage>
        <taxon>Bacteria</taxon>
        <taxon>Bacillati</taxon>
        <taxon>Actinomycetota</taxon>
        <taxon>Actinomycetes</taxon>
        <taxon>Micromonosporales</taxon>
        <taxon>Micromonosporaceae</taxon>
    </lineage>
</organism>
<evidence type="ECO:0000256" key="1">
    <source>
        <dbReference type="ARBA" id="ARBA00022741"/>
    </source>
</evidence>
<dbReference type="InterPro" id="IPR000873">
    <property type="entry name" value="AMP-dep_synth/lig_dom"/>
</dbReference>
<dbReference type="GO" id="GO:0005524">
    <property type="term" value="F:ATP binding"/>
    <property type="evidence" value="ECO:0007669"/>
    <property type="project" value="UniProtKB-KW"/>
</dbReference>
<gene>
    <name evidence="5" type="ORF">Phou_083460</name>
</gene>